<dbReference type="OrthoDB" id="513408at2"/>
<keyword evidence="4" id="KW-1185">Reference proteome</keyword>
<gene>
    <name evidence="3" type="ORF">SAMN05421636_108286</name>
</gene>
<protein>
    <submittedName>
        <fullName evidence="3">Selenocysteine lyase/Cysteine desulfurase</fullName>
    </submittedName>
</protein>
<dbReference type="InterPro" id="IPR000192">
    <property type="entry name" value="Aminotrans_V_dom"/>
</dbReference>
<evidence type="ECO:0000313" key="3">
    <source>
        <dbReference type="EMBL" id="SDE91551.1"/>
    </source>
</evidence>
<sequence length="362" mass="40960">MENTRKHFPVLSHSIYANTASAGLLNDDLMEWRQEHDLDYLIGGSTMQTKARYTEIPKIRKTVAKFFGGKPENTALVPNFSLGLNMLLEGMEGDEKVLLVKNDYPSVNWPFEYRDFKIAYVALDANLEENILQKIKSDKISVLALSLVQWVNGIKIDMDFLKSLKKEYPDLIIIADGTQFCGTTDFNFEASGIDVLGASGYKWLLGGYGNGFFLFKDGIKNRFSSQTMGFNAADTDIKARDDVRFAMHFEPGHLDTLNFGSLKFSLDYLESIGKTSIENHLKKLSSKAKKEFTELQLLEDAVVARKSHSTIFNIKGDETLFQKLKDNNVVCSQRGDGIRFSFHFYNTEKDIDTIMQLLKTGI</sequence>
<accession>A0A1G7GTX3</accession>
<dbReference type="STRING" id="641691.SAMN05421636_108286"/>
<dbReference type="EMBL" id="FNAO01000008">
    <property type="protein sequence ID" value="SDE91551.1"/>
    <property type="molecule type" value="Genomic_DNA"/>
</dbReference>
<feature type="domain" description="Aminotransferase class V" evidence="2">
    <location>
        <begin position="53"/>
        <end position="353"/>
    </location>
</feature>
<evidence type="ECO:0000256" key="1">
    <source>
        <dbReference type="ARBA" id="ARBA00022898"/>
    </source>
</evidence>
<proteinExistence type="predicted"/>
<dbReference type="PANTHER" id="PTHR43586">
    <property type="entry name" value="CYSTEINE DESULFURASE"/>
    <property type="match status" value="1"/>
</dbReference>
<dbReference type="AlphaFoldDB" id="A0A1G7GTX3"/>
<dbReference type="GO" id="GO:0016829">
    <property type="term" value="F:lyase activity"/>
    <property type="evidence" value="ECO:0007669"/>
    <property type="project" value="UniProtKB-KW"/>
</dbReference>
<dbReference type="RefSeq" id="WP_091872116.1">
    <property type="nucleotide sequence ID" value="NZ_FNAO01000008.1"/>
</dbReference>
<dbReference type="InterPro" id="IPR015424">
    <property type="entry name" value="PyrdxlP-dep_Trfase"/>
</dbReference>
<dbReference type="SUPFAM" id="SSF53383">
    <property type="entry name" value="PLP-dependent transferases"/>
    <property type="match status" value="1"/>
</dbReference>
<name>A0A1G7GTX3_9FLAO</name>
<reference evidence="3 4" key="1">
    <citation type="submission" date="2016-10" db="EMBL/GenBank/DDBJ databases">
        <authorList>
            <person name="de Groot N.N."/>
        </authorList>
    </citation>
    <scope>NUCLEOTIDE SEQUENCE [LARGE SCALE GENOMIC DNA]</scope>
    <source>
        <strain evidence="3 4">DSM 23421</strain>
    </source>
</reference>
<dbReference type="InterPro" id="IPR015421">
    <property type="entry name" value="PyrdxlP-dep_Trfase_major"/>
</dbReference>
<organism evidence="3 4">
    <name type="scientific">Pricia antarctica</name>
    <dbReference type="NCBI Taxonomy" id="641691"/>
    <lineage>
        <taxon>Bacteria</taxon>
        <taxon>Pseudomonadati</taxon>
        <taxon>Bacteroidota</taxon>
        <taxon>Flavobacteriia</taxon>
        <taxon>Flavobacteriales</taxon>
        <taxon>Flavobacteriaceae</taxon>
        <taxon>Pricia</taxon>
    </lineage>
</organism>
<dbReference type="PANTHER" id="PTHR43586:SF15">
    <property type="entry name" value="BLR3095 PROTEIN"/>
    <property type="match status" value="1"/>
</dbReference>
<dbReference type="Gene3D" id="3.40.640.10">
    <property type="entry name" value="Type I PLP-dependent aspartate aminotransferase-like (Major domain)"/>
    <property type="match status" value="1"/>
</dbReference>
<dbReference type="InterPro" id="IPR015422">
    <property type="entry name" value="PyrdxlP-dep_Trfase_small"/>
</dbReference>
<keyword evidence="3" id="KW-0456">Lyase</keyword>
<dbReference type="Gene3D" id="3.90.1150.10">
    <property type="entry name" value="Aspartate Aminotransferase, domain 1"/>
    <property type="match status" value="1"/>
</dbReference>
<dbReference type="Proteomes" id="UP000199109">
    <property type="component" value="Unassembled WGS sequence"/>
</dbReference>
<keyword evidence="1" id="KW-0663">Pyridoxal phosphate</keyword>
<evidence type="ECO:0000259" key="2">
    <source>
        <dbReference type="Pfam" id="PF00266"/>
    </source>
</evidence>
<dbReference type="Pfam" id="PF00266">
    <property type="entry name" value="Aminotran_5"/>
    <property type="match status" value="1"/>
</dbReference>
<evidence type="ECO:0000313" key="4">
    <source>
        <dbReference type="Proteomes" id="UP000199109"/>
    </source>
</evidence>